<dbReference type="InterPro" id="IPR012944">
    <property type="entry name" value="SusD_RagB_dom"/>
</dbReference>
<comment type="similarity">
    <text evidence="2">Belongs to the SusD family.</text>
</comment>
<feature type="domain" description="SusD-like N-terminal" evidence="8">
    <location>
        <begin position="22"/>
        <end position="232"/>
    </location>
</feature>
<evidence type="ECO:0000259" key="7">
    <source>
        <dbReference type="Pfam" id="PF07980"/>
    </source>
</evidence>
<dbReference type="SUPFAM" id="SSF48452">
    <property type="entry name" value="TPR-like"/>
    <property type="match status" value="1"/>
</dbReference>
<protein>
    <submittedName>
        <fullName evidence="9">RagB/SusD family nutrient uptake outer membrane protein</fullName>
    </submittedName>
</protein>
<comment type="caution">
    <text evidence="9">The sequence shown here is derived from an EMBL/GenBank/DDBJ whole genome shotgun (WGS) entry which is preliminary data.</text>
</comment>
<dbReference type="Pfam" id="PF07980">
    <property type="entry name" value="SusD_RagB"/>
    <property type="match status" value="1"/>
</dbReference>
<proteinExistence type="inferred from homology"/>
<feature type="signal peptide" evidence="6">
    <location>
        <begin position="1"/>
        <end position="18"/>
    </location>
</feature>
<feature type="domain" description="RagB/SusD" evidence="7">
    <location>
        <begin position="344"/>
        <end position="522"/>
    </location>
</feature>
<evidence type="ECO:0000256" key="2">
    <source>
        <dbReference type="ARBA" id="ARBA00006275"/>
    </source>
</evidence>
<comment type="subcellular location">
    <subcellularLocation>
        <location evidence="1">Cell outer membrane</location>
    </subcellularLocation>
</comment>
<evidence type="ECO:0000256" key="1">
    <source>
        <dbReference type="ARBA" id="ARBA00004442"/>
    </source>
</evidence>
<dbReference type="InterPro" id="IPR011990">
    <property type="entry name" value="TPR-like_helical_dom_sf"/>
</dbReference>
<evidence type="ECO:0000313" key="9">
    <source>
        <dbReference type="EMBL" id="MDI3321119.1"/>
    </source>
</evidence>
<gene>
    <name evidence="9" type="ORF">QJ048_15100</name>
</gene>
<dbReference type="Proteomes" id="UP001226434">
    <property type="component" value="Unassembled WGS sequence"/>
</dbReference>
<dbReference type="Gene3D" id="1.25.40.390">
    <property type="match status" value="1"/>
</dbReference>
<evidence type="ECO:0000259" key="8">
    <source>
        <dbReference type="Pfam" id="PF14322"/>
    </source>
</evidence>
<keyword evidence="5" id="KW-0998">Cell outer membrane</keyword>
<dbReference type="PROSITE" id="PS51257">
    <property type="entry name" value="PROKAR_LIPOPROTEIN"/>
    <property type="match status" value="1"/>
</dbReference>
<keyword evidence="10" id="KW-1185">Reference proteome</keyword>
<organism evidence="9 10">
    <name type="scientific">Pinibacter soli</name>
    <dbReference type="NCBI Taxonomy" id="3044211"/>
    <lineage>
        <taxon>Bacteria</taxon>
        <taxon>Pseudomonadati</taxon>
        <taxon>Bacteroidota</taxon>
        <taxon>Chitinophagia</taxon>
        <taxon>Chitinophagales</taxon>
        <taxon>Chitinophagaceae</taxon>
        <taxon>Pinibacter</taxon>
    </lineage>
</organism>
<keyword evidence="4" id="KW-0472">Membrane</keyword>
<dbReference type="InterPro" id="IPR033985">
    <property type="entry name" value="SusD-like_N"/>
</dbReference>
<evidence type="ECO:0000256" key="5">
    <source>
        <dbReference type="ARBA" id="ARBA00023237"/>
    </source>
</evidence>
<sequence>MKKINLYLIALIAFSSLAGCKKFLDTKSDSQYTPDIVFSSPSMVNFELNGIYSLLTQDQMYSARLSLNYATNNDIEFVGADENSYSEDKNRGLSNYMGTRNNTVIYNEWVTLYRLIERANLLIDGVAKSPLLTTSDSTTVKGYLGEAYTLRALAFYELVKNWGDVPFSTEPAKPDLSTVYMGPTDRDTIYDHIIADLQLAQNIVPWVGEGAGYTPEKITKGFVKGLLARICLSRGGYSIRNKPGYPTERGSDWQKYYRIADTACREIIASGRHNLNPSYTDIWKNLCQLTIDNGSRENLFEAAMGLGYSGEMGYSIGVRSYTNGKYGFGNNANVVNTSPVYFYSFDTTDTRRDVTVAYYSYGNSSGDKKEFFQSNPLSYTIGKWDQRWMNGGFLSMNLAAQSKFGYGINWVLMRYSDVLLMFAEVENDLNGGPTNEAKQALKQVRSRAFGPSKQSEKVDGYVNGLSGQAAFFNAIVNERAWEFGGEAIRKYDLIRWNLLSSKIQELRDNFSKMLSRQAPYDKLPQYLFYKYNADNETIDRAGINFYTDKGAADIAGYTKINWLSGYKDADKASYLNRMNLFSSGLNNNSAGVRNRHLYPLHGSVISNSNGKLVNAYGF</sequence>
<name>A0ABT6RGY3_9BACT</name>
<evidence type="ECO:0000256" key="4">
    <source>
        <dbReference type="ARBA" id="ARBA00023136"/>
    </source>
</evidence>
<dbReference type="EMBL" id="JASBRG010000007">
    <property type="protein sequence ID" value="MDI3321119.1"/>
    <property type="molecule type" value="Genomic_DNA"/>
</dbReference>
<evidence type="ECO:0000256" key="6">
    <source>
        <dbReference type="SAM" id="SignalP"/>
    </source>
</evidence>
<dbReference type="Pfam" id="PF14322">
    <property type="entry name" value="SusD-like_3"/>
    <property type="match status" value="1"/>
</dbReference>
<keyword evidence="3 6" id="KW-0732">Signal</keyword>
<reference evidence="9 10" key="1">
    <citation type="submission" date="2023-05" db="EMBL/GenBank/DDBJ databases">
        <title>Genome sequence of Pinibacter sp. MAH-24.</title>
        <authorList>
            <person name="Huq M.A."/>
        </authorList>
    </citation>
    <scope>NUCLEOTIDE SEQUENCE [LARGE SCALE GENOMIC DNA]</scope>
    <source>
        <strain evidence="9 10">MAH-24</strain>
    </source>
</reference>
<evidence type="ECO:0000313" key="10">
    <source>
        <dbReference type="Proteomes" id="UP001226434"/>
    </source>
</evidence>
<feature type="chain" id="PRO_5046548347" evidence="6">
    <location>
        <begin position="19"/>
        <end position="618"/>
    </location>
</feature>
<dbReference type="RefSeq" id="WP_282335227.1">
    <property type="nucleotide sequence ID" value="NZ_JASBRG010000007.1"/>
</dbReference>
<accession>A0ABT6RGY3</accession>
<evidence type="ECO:0000256" key="3">
    <source>
        <dbReference type="ARBA" id="ARBA00022729"/>
    </source>
</evidence>